<dbReference type="EMBL" id="AE014184">
    <property type="protein sequence ID" value="AAO44225.1"/>
    <property type="molecule type" value="Genomic_DNA"/>
</dbReference>
<name>Q83GV5_TROWT</name>
<sequence length="91" mass="10657">MIFRPLPSFLYSFDQGLPCAECALLYRHMSLRCYFHVICLISCRVSHKSVRSFQDNETPDRLMLCLAISFKPWVKRRVTITQVRLSIGLEC</sequence>
<dbReference type="STRING" id="203267.TWT_128"/>
<accession>Q83GV5</accession>
<gene>
    <name evidence="1" type="ordered locus">TWT_128</name>
</gene>
<proteinExistence type="predicted"/>
<organism evidence="1 2">
    <name type="scientific">Tropheryma whipplei (strain Twist)</name>
    <name type="common">Whipple's bacillus</name>
    <dbReference type="NCBI Taxonomy" id="203267"/>
    <lineage>
        <taxon>Bacteria</taxon>
        <taxon>Bacillati</taxon>
        <taxon>Actinomycetota</taxon>
        <taxon>Actinomycetes</taxon>
        <taxon>Micrococcales</taxon>
        <taxon>Tropherymataceae</taxon>
        <taxon>Tropheryma</taxon>
    </lineage>
</organism>
<keyword evidence="2" id="KW-1185">Reference proteome</keyword>
<protein>
    <submittedName>
        <fullName evidence="1">Uncharacterized protein</fullName>
    </submittedName>
</protein>
<evidence type="ECO:0000313" key="1">
    <source>
        <dbReference type="EMBL" id="AAO44225.1"/>
    </source>
</evidence>
<dbReference type="Proteomes" id="UP000002200">
    <property type="component" value="Chromosome"/>
</dbReference>
<reference evidence="1 2" key="1">
    <citation type="journal article" date="2003" name="Genome Res.">
        <title>Tropheryma whipplei twist: a human pathogenic Actinobacteria with a reduced genome.</title>
        <authorList>
            <person name="Raoult D."/>
            <person name="Ogata H."/>
            <person name="Audic S."/>
            <person name="Robert C."/>
            <person name="Suhre K."/>
            <person name="Drancourt M."/>
            <person name="Claverie J.-M."/>
        </authorList>
    </citation>
    <scope>NUCLEOTIDE SEQUENCE [LARGE SCALE GENOMIC DNA]</scope>
    <source>
        <strain evidence="1 2">Twist</strain>
    </source>
</reference>
<dbReference type="HOGENOM" id="CLU_2426129_0_0_11"/>
<dbReference type="KEGG" id="twh:TWT_128"/>
<evidence type="ECO:0000313" key="2">
    <source>
        <dbReference type="Proteomes" id="UP000002200"/>
    </source>
</evidence>
<dbReference type="AlphaFoldDB" id="Q83GV5"/>